<proteinExistence type="predicted"/>
<dbReference type="RefSeq" id="WP_092005284.1">
    <property type="nucleotide sequence ID" value="NZ_FMYQ01000039.1"/>
</dbReference>
<dbReference type="AlphaFoldDB" id="A0A1G7BIH4"/>
<dbReference type="EMBL" id="FMYQ01000039">
    <property type="protein sequence ID" value="SDE26246.1"/>
    <property type="molecule type" value="Genomic_DNA"/>
</dbReference>
<reference evidence="2" key="1">
    <citation type="submission" date="2016-09" db="EMBL/GenBank/DDBJ databases">
        <authorList>
            <person name="Varghese N."/>
            <person name="Submissions S."/>
        </authorList>
    </citation>
    <scope>NUCLEOTIDE SEQUENCE [LARGE SCALE GENOMIC DNA]</scope>
    <source>
        <strain evidence="2">TNe-862</strain>
    </source>
</reference>
<name>A0A1G7BIH4_9BURK</name>
<dbReference type="Pfam" id="PF10933">
    <property type="entry name" value="DUF2827"/>
    <property type="match status" value="1"/>
</dbReference>
<keyword evidence="2" id="KW-1185">Reference proteome</keyword>
<evidence type="ECO:0000313" key="1">
    <source>
        <dbReference type="EMBL" id="SDE26246.1"/>
    </source>
</evidence>
<gene>
    <name evidence="1" type="ORF">SAMN05421548_13936</name>
</gene>
<accession>A0A1G7BIH4</accession>
<sequence>MRIGISLATRAGQTIWDNGLGQNVFFLVKLLRALPAVRDVVLLNCGTESQLSDDILALLPDLKLLSPKEATELIDIAIEMGGGLEVEWLDYFRARGKRVVYFCCGQPYVGLIEPSVFKREGYFSRTDRCDEIWILPKDRAFSPMLETLHRCPVFEVPYLWDPMFVDQRVGVLNNAGRHFGFEPTNGSHDTPRALRVAIFEPNISVVKCCMVPMLLCDTAFRSAPNTITDVSVLNSAQLEQHPTFLFTRNALELNRADRVHLDRRHDFAEFMSRAADAVVAHQWQNDQNNLHLDALYGAYPLVHNSAWLSEYGYYYPDFDVQAGAQALMRAARQHDAGFADYKRRALSFLVRLSPLARENGERYFQQLLHVTARAYHGGKSC</sequence>
<organism evidence="1 2">
    <name type="scientific">Paraburkholderia lycopersici</name>
    <dbReference type="NCBI Taxonomy" id="416944"/>
    <lineage>
        <taxon>Bacteria</taxon>
        <taxon>Pseudomonadati</taxon>
        <taxon>Pseudomonadota</taxon>
        <taxon>Betaproteobacteria</taxon>
        <taxon>Burkholderiales</taxon>
        <taxon>Burkholderiaceae</taxon>
        <taxon>Paraburkholderia</taxon>
    </lineage>
</organism>
<evidence type="ECO:0008006" key="3">
    <source>
        <dbReference type="Google" id="ProtNLM"/>
    </source>
</evidence>
<dbReference type="STRING" id="416944.SAMN05421548_13936"/>
<dbReference type="OrthoDB" id="1627328at2"/>
<dbReference type="InterPro" id="IPR021234">
    <property type="entry name" value="DUF2827"/>
</dbReference>
<dbReference type="Proteomes" id="UP000198908">
    <property type="component" value="Unassembled WGS sequence"/>
</dbReference>
<protein>
    <recommendedName>
        <fullName evidence="3">DUF2827 domain-containing protein</fullName>
    </recommendedName>
</protein>
<evidence type="ECO:0000313" key="2">
    <source>
        <dbReference type="Proteomes" id="UP000198908"/>
    </source>
</evidence>